<feature type="domain" description="C2H2-type" evidence="3">
    <location>
        <begin position="226"/>
        <end position="254"/>
    </location>
</feature>
<name>A0AAV9H0C4_9PEZI</name>
<dbReference type="EMBL" id="MU865917">
    <property type="protein sequence ID" value="KAK4454211.1"/>
    <property type="molecule type" value="Genomic_DNA"/>
</dbReference>
<evidence type="ECO:0000256" key="2">
    <source>
        <dbReference type="SAM" id="MobiDB-lite"/>
    </source>
</evidence>
<dbReference type="PROSITE" id="PS00028">
    <property type="entry name" value="ZINC_FINGER_C2H2_1"/>
    <property type="match status" value="2"/>
</dbReference>
<dbReference type="Gene3D" id="3.30.160.60">
    <property type="entry name" value="Classic Zinc Finger"/>
    <property type="match status" value="1"/>
</dbReference>
<dbReference type="PROSITE" id="PS50157">
    <property type="entry name" value="ZINC_FINGER_C2H2_2"/>
    <property type="match status" value="1"/>
</dbReference>
<reference evidence="4" key="2">
    <citation type="submission" date="2023-05" db="EMBL/GenBank/DDBJ databases">
        <authorList>
            <consortium name="Lawrence Berkeley National Laboratory"/>
            <person name="Steindorff A."/>
            <person name="Hensen N."/>
            <person name="Bonometti L."/>
            <person name="Westerberg I."/>
            <person name="Brannstrom I.O."/>
            <person name="Guillou S."/>
            <person name="Cros-Aarteil S."/>
            <person name="Calhoun S."/>
            <person name="Haridas S."/>
            <person name="Kuo A."/>
            <person name="Mondo S."/>
            <person name="Pangilinan J."/>
            <person name="Riley R."/>
            <person name="Labutti K."/>
            <person name="Andreopoulos B."/>
            <person name="Lipzen A."/>
            <person name="Chen C."/>
            <person name="Yanf M."/>
            <person name="Daum C."/>
            <person name="Ng V."/>
            <person name="Clum A."/>
            <person name="Ohm R."/>
            <person name="Martin F."/>
            <person name="Silar P."/>
            <person name="Natvig D."/>
            <person name="Lalanne C."/>
            <person name="Gautier V."/>
            <person name="Ament-Velasquez S.L."/>
            <person name="Kruys A."/>
            <person name="Hutchinson M.I."/>
            <person name="Powell A.J."/>
            <person name="Barry K."/>
            <person name="Miller A.N."/>
            <person name="Grigoriev I.V."/>
            <person name="Debuchy R."/>
            <person name="Gladieux P."/>
            <person name="Thoren M.H."/>
            <person name="Johannesson H."/>
        </authorList>
    </citation>
    <scope>NUCLEOTIDE SEQUENCE</scope>
    <source>
        <strain evidence="4">PSN243</strain>
    </source>
</reference>
<dbReference type="SUPFAM" id="SSF57667">
    <property type="entry name" value="beta-beta-alpha zinc fingers"/>
    <property type="match status" value="1"/>
</dbReference>
<dbReference type="InterPro" id="IPR036236">
    <property type="entry name" value="Znf_C2H2_sf"/>
</dbReference>
<evidence type="ECO:0000256" key="1">
    <source>
        <dbReference type="PROSITE-ProRule" id="PRU00042"/>
    </source>
</evidence>
<reference evidence="4" key="1">
    <citation type="journal article" date="2023" name="Mol. Phylogenet. Evol.">
        <title>Genome-scale phylogeny and comparative genomics of the fungal order Sordariales.</title>
        <authorList>
            <person name="Hensen N."/>
            <person name="Bonometti L."/>
            <person name="Westerberg I."/>
            <person name="Brannstrom I.O."/>
            <person name="Guillou S."/>
            <person name="Cros-Aarteil S."/>
            <person name="Calhoun S."/>
            <person name="Haridas S."/>
            <person name="Kuo A."/>
            <person name="Mondo S."/>
            <person name="Pangilinan J."/>
            <person name="Riley R."/>
            <person name="LaButti K."/>
            <person name="Andreopoulos B."/>
            <person name="Lipzen A."/>
            <person name="Chen C."/>
            <person name="Yan M."/>
            <person name="Daum C."/>
            <person name="Ng V."/>
            <person name="Clum A."/>
            <person name="Steindorff A."/>
            <person name="Ohm R.A."/>
            <person name="Martin F."/>
            <person name="Silar P."/>
            <person name="Natvig D.O."/>
            <person name="Lalanne C."/>
            <person name="Gautier V."/>
            <person name="Ament-Velasquez S.L."/>
            <person name="Kruys A."/>
            <person name="Hutchinson M.I."/>
            <person name="Powell A.J."/>
            <person name="Barry K."/>
            <person name="Miller A.N."/>
            <person name="Grigoriev I.V."/>
            <person name="Debuchy R."/>
            <person name="Gladieux P."/>
            <person name="Hiltunen Thoren M."/>
            <person name="Johannesson H."/>
        </authorList>
    </citation>
    <scope>NUCLEOTIDE SEQUENCE</scope>
    <source>
        <strain evidence="4">PSN243</strain>
    </source>
</reference>
<accession>A0AAV9H0C4</accession>
<keyword evidence="1" id="KW-0862">Zinc</keyword>
<feature type="region of interest" description="Disordered" evidence="2">
    <location>
        <begin position="277"/>
        <end position="301"/>
    </location>
</feature>
<dbReference type="InterPro" id="IPR013087">
    <property type="entry name" value="Znf_C2H2_type"/>
</dbReference>
<dbReference type="Proteomes" id="UP001321760">
    <property type="component" value="Unassembled WGS sequence"/>
</dbReference>
<comment type="caution">
    <text evidence="4">The sequence shown here is derived from an EMBL/GenBank/DDBJ whole genome shotgun (WGS) entry which is preliminary data.</text>
</comment>
<dbReference type="SMART" id="SM00355">
    <property type="entry name" value="ZnF_C2H2"/>
    <property type="match status" value="2"/>
</dbReference>
<gene>
    <name evidence="4" type="ORF">QBC34DRAFT_155228</name>
</gene>
<keyword evidence="1" id="KW-0863">Zinc-finger</keyword>
<keyword evidence="5" id="KW-1185">Reference proteome</keyword>
<dbReference type="AlphaFoldDB" id="A0AAV9H0C4"/>
<feature type="region of interest" description="Disordered" evidence="2">
    <location>
        <begin position="186"/>
        <end position="220"/>
    </location>
</feature>
<protein>
    <recommendedName>
        <fullName evidence="3">C2H2-type domain-containing protein</fullName>
    </recommendedName>
</protein>
<sequence length="301" mass="33224">MEDYEFLADPLTVEDAMLGLDPGLALPQDLNWHDAGELFFPEFPDDIHGAYWPPEPGTDSTYGATSIAMESFSAIAGGPHLNSNHFAIYIDNLGLDQGTAFPSAGQDPGGLVHGYHPAIESFSLDSPGPSTMSETLSPPSEPMLASLPTSPMTLLGYTRAPLQLAPLPDSSCPVEIHSGFTPTLGEILRTPETQPGEPQRRRRGRHQRVGCSQPSARERRMKERPEACEHCPKRFPFKKELDRHFKAIHCEEKEKYPCTASGCSKVYTRDDRLHRHGVAKHGWPPYGRRGPPKAANRGHRN</sequence>
<evidence type="ECO:0000313" key="5">
    <source>
        <dbReference type="Proteomes" id="UP001321760"/>
    </source>
</evidence>
<evidence type="ECO:0000313" key="4">
    <source>
        <dbReference type="EMBL" id="KAK4454211.1"/>
    </source>
</evidence>
<keyword evidence="1" id="KW-0479">Metal-binding</keyword>
<organism evidence="4 5">
    <name type="scientific">Podospora aff. communis PSN243</name>
    <dbReference type="NCBI Taxonomy" id="3040156"/>
    <lineage>
        <taxon>Eukaryota</taxon>
        <taxon>Fungi</taxon>
        <taxon>Dikarya</taxon>
        <taxon>Ascomycota</taxon>
        <taxon>Pezizomycotina</taxon>
        <taxon>Sordariomycetes</taxon>
        <taxon>Sordariomycetidae</taxon>
        <taxon>Sordariales</taxon>
        <taxon>Podosporaceae</taxon>
        <taxon>Podospora</taxon>
    </lineage>
</organism>
<dbReference type="GO" id="GO:0008270">
    <property type="term" value="F:zinc ion binding"/>
    <property type="evidence" value="ECO:0007669"/>
    <property type="project" value="UniProtKB-KW"/>
</dbReference>
<evidence type="ECO:0000259" key="3">
    <source>
        <dbReference type="PROSITE" id="PS50157"/>
    </source>
</evidence>
<proteinExistence type="predicted"/>